<evidence type="ECO:0000256" key="1">
    <source>
        <dbReference type="SAM" id="Phobius"/>
    </source>
</evidence>
<protein>
    <submittedName>
        <fullName evidence="2">Uncharacterized protein</fullName>
    </submittedName>
</protein>
<evidence type="ECO:0000313" key="3">
    <source>
        <dbReference type="Proteomes" id="UP001201273"/>
    </source>
</evidence>
<keyword evidence="1" id="KW-0472">Membrane</keyword>
<name>A0ABS8WAR6_9GAMM</name>
<accession>A0ABS8WAR6</accession>
<proteinExistence type="predicted"/>
<dbReference type="Proteomes" id="UP001201273">
    <property type="component" value="Unassembled WGS sequence"/>
</dbReference>
<evidence type="ECO:0000313" key="2">
    <source>
        <dbReference type="EMBL" id="MCE2596129.1"/>
    </source>
</evidence>
<keyword evidence="1" id="KW-1133">Transmembrane helix</keyword>
<gene>
    <name evidence="2" type="ORF">K6Y31_15050</name>
</gene>
<dbReference type="RefSeq" id="WP_233053781.1">
    <property type="nucleotide sequence ID" value="NZ_JAIMJA010000016.1"/>
</dbReference>
<feature type="transmembrane region" description="Helical" evidence="1">
    <location>
        <begin position="60"/>
        <end position="83"/>
    </location>
</feature>
<feature type="transmembrane region" description="Helical" evidence="1">
    <location>
        <begin position="166"/>
        <end position="189"/>
    </location>
</feature>
<comment type="caution">
    <text evidence="2">The sequence shown here is derived from an EMBL/GenBank/DDBJ whole genome shotgun (WGS) entry which is preliminary data.</text>
</comment>
<organism evidence="2 3">
    <name type="scientific">Motilimonas cestriensis</name>
    <dbReference type="NCBI Taxonomy" id="2742685"/>
    <lineage>
        <taxon>Bacteria</taxon>
        <taxon>Pseudomonadati</taxon>
        <taxon>Pseudomonadota</taxon>
        <taxon>Gammaproteobacteria</taxon>
        <taxon>Alteromonadales</taxon>
        <taxon>Alteromonadales genera incertae sedis</taxon>
        <taxon>Motilimonas</taxon>
    </lineage>
</organism>
<keyword evidence="3" id="KW-1185">Reference proteome</keyword>
<dbReference type="EMBL" id="JAIMJA010000016">
    <property type="protein sequence ID" value="MCE2596129.1"/>
    <property type="molecule type" value="Genomic_DNA"/>
</dbReference>
<reference evidence="2 3" key="1">
    <citation type="journal article" date="2022" name="Environ. Microbiol. Rep.">
        <title>Eco-phylogenetic analyses reveal divergent evolution of vitamin B12 metabolism in the marine bacterial family 'Psychromonadaceae'.</title>
        <authorList>
            <person name="Jin X."/>
            <person name="Yang Y."/>
            <person name="Cao H."/>
            <person name="Gao B."/>
            <person name="Zhao Z."/>
        </authorList>
    </citation>
    <scope>NUCLEOTIDE SEQUENCE [LARGE SCALE GENOMIC DNA]</scope>
    <source>
        <strain evidence="2 3">MKS20</strain>
    </source>
</reference>
<keyword evidence="1" id="KW-0812">Transmembrane</keyword>
<sequence>MDDKITKDPAFLDLLGQGQPLQAQKYLVDTYQLEVVDASLRVRAMQSISHTTLKGRFYRLCLRVGQIAGLAMFALAIYCLLHLGAVNKTTENIQDWPRVTADQWQRQGDKVVFLYQVASEEYRTEQARRPALNVATGLAETTGQPLVVAYQADQPSVAYLYAGSSLYTSAILLLIIGLLLLALCQVSLWRHKRKHRRP</sequence>